<dbReference type="PANTHER" id="PTHR33747:SF1">
    <property type="entry name" value="ADENYLATE CYCLASE-ASSOCIATED CAP C-TERMINAL DOMAIN-CONTAINING PROTEIN"/>
    <property type="match status" value="1"/>
</dbReference>
<protein>
    <submittedName>
        <fullName evidence="1">YecA family protein</fullName>
    </submittedName>
</protein>
<sequence>MTYVLIDLQECDSPVSPLFVEGLVLAANFTTQPLDPNRWLNELFEQVEGEWVNRVQAHLQWQYQALKANQYPLLELISAHADSVEQGLQEVASGFMALWPTIEEHWAQVHCTDGALRMLQALLTTFMLALDEQETQNSMREAGIENPPQLSDFIDQLDLMVQEVAMAADEALLGAKAQSVNPFKEVGRNDPCPCGSGKKFKQCCAR</sequence>
<dbReference type="SUPFAM" id="SSF103642">
    <property type="entry name" value="Sec-C motif"/>
    <property type="match status" value="1"/>
</dbReference>
<dbReference type="Gene3D" id="3.10.450.50">
    <property type="match status" value="1"/>
</dbReference>
<dbReference type="InterPro" id="IPR004027">
    <property type="entry name" value="SEC_C_motif"/>
</dbReference>
<evidence type="ECO:0000313" key="2">
    <source>
        <dbReference type="Proteomes" id="UP001304071"/>
    </source>
</evidence>
<gene>
    <name evidence="1" type="ORF">R8Z52_08540</name>
</gene>
<organism evidence="1 2">
    <name type="scientific">Vibrio porteresiae DSM 19223</name>
    <dbReference type="NCBI Taxonomy" id="1123496"/>
    <lineage>
        <taxon>Bacteria</taxon>
        <taxon>Pseudomonadati</taxon>
        <taxon>Pseudomonadota</taxon>
        <taxon>Gammaproteobacteria</taxon>
        <taxon>Vibrionales</taxon>
        <taxon>Vibrionaceae</taxon>
        <taxon>Vibrio</taxon>
    </lineage>
</organism>
<name>A0ABZ0Q714_9VIBR</name>
<dbReference type="Pfam" id="PF02810">
    <property type="entry name" value="SEC-C"/>
    <property type="match status" value="1"/>
</dbReference>
<dbReference type="Proteomes" id="UP001304071">
    <property type="component" value="Chromosome 1"/>
</dbReference>
<evidence type="ECO:0000313" key="1">
    <source>
        <dbReference type="EMBL" id="WPC72190.1"/>
    </source>
</evidence>
<accession>A0ABZ0Q714</accession>
<dbReference type="RefSeq" id="WP_261895709.1">
    <property type="nucleotide sequence ID" value="NZ_AP024895.1"/>
</dbReference>
<keyword evidence="2" id="KW-1185">Reference proteome</keyword>
<dbReference type="PANTHER" id="PTHR33747">
    <property type="entry name" value="UPF0225 PROTEIN SCO1677"/>
    <property type="match status" value="1"/>
</dbReference>
<reference evidence="1 2" key="1">
    <citation type="submission" date="2023-11" db="EMBL/GenBank/DDBJ databases">
        <title>Plant-associative lifestyle of Vibrio porteresiae and its evolutionary dynamics.</title>
        <authorList>
            <person name="Rameshkumar N."/>
            <person name="Kirti K."/>
        </authorList>
    </citation>
    <scope>NUCLEOTIDE SEQUENCE [LARGE SCALE GENOMIC DNA]</scope>
    <source>
        <strain evidence="1 2">MSSRF30</strain>
    </source>
</reference>
<dbReference type="EMBL" id="CP138203">
    <property type="protein sequence ID" value="WPC72190.1"/>
    <property type="molecule type" value="Genomic_DNA"/>
</dbReference>
<proteinExistence type="predicted"/>